<dbReference type="HOGENOM" id="CLU_1191778_0_0_1"/>
<protein>
    <submittedName>
        <fullName evidence="2">Uncharacterized protein</fullName>
    </submittedName>
</protein>
<evidence type="ECO:0000256" key="1">
    <source>
        <dbReference type="SAM" id="MobiDB-lite"/>
    </source>
</evidence>
<dbReference type="Proteomes" id="UP000013827">
    <property type="component" value="Unassembled WGS sequence"/>
</dbReference>
<evidence type="ECO:0000313" key="3">
    <source>
        <dbReference type="Proteomes" id="UP000013827"/>
    </source>
</evidence>
<sequence length="233" mass="25015">MQLVGGAPADVSVINPPATSASNAARYNNGTLPQYMPRIFTTNSQLTEEDHILPRRRNAKQQHAIDRRYRKISPLTEPLQRLGRKLKTGRAHSEEDGEGSAWARVQRMAAAAAFAAPPWPPPGSTRGRRVPQGPQQAASRPERWLATRLGCAASSPPSAASVERVAGEPSATALAAGCDFTRQSLDDCSVRSVLLRGAAGRRRAAPRCFGAPRWRSAADGAVGSPLPRSWTSH</sequence>
<organism evidence="2 3">
    <name type="scientific">Emiliania huxleyi (strain CCMP1516)</name>
    <dbReference type="NCBI Taxonomy" id="280463"/>
    <lineage>
        <taxon>Eukaryota</taxon>
        <taxon>Haptista</taxon>
        <taxon>Haptophyta</taxon>
        <taxon>Prymnesiophyceae</taxon>
        <taxon>Isochrysidales</taxon>
        <taxon>Noelaerhabdaceae</taxon>
        <taxon>Emiliania</taxon>
    </lineage>
</organism>
<feature type="region of interest" description="Disordered" evidence="1">
    <location>
        <begin position="115"/>
        <end position="142"/>
    </location>
</feature>
<proteinExistence type="predicted"/>
<reference evidence="3" key="1">
    <citation type="journal article" date="2013" name="Nature">
        <title>Pan genome of the phytoplankton Emiliania underpins its global distribution.</title>
        <authorList>
            <person name="Read B.A."/>
            <person name="Kegel J."/>
            <person name="Klute M.J."/>
            <person name="Kuo A."/>
            <person name="Lefebvre S.C."/>
            <person name="Maumus F."/>
            <person name="Mayer C."/>
            <person name="Miller J."/>
            <person name="Monier A."/>
            <person name="Salamov A."/>
            <person name="Young J."/>
            <person name="Aguilar M."/>
            <person name="Claverie J.M."/>
            <person name="Frickenhaus S."/>
            <person name="Gonzalez K."/>
            <person name="Herman E.K."/>
            <person name="Lin Y.C."/>
            <person name="Napier J."/>
            <person name="Ogata H."/>
            <person name="Sarno A.F."/>
            <person name="Shmutz J."/>
            <person name="Schroeder D."/>
            <person name="de Vargas C."/>
            <person name="Verret F."/>
            <person name="von Dassow P."/>
            <person name="Valentin K."/>
            <person name="Van de Peer Y."/>
            <person name="Wheeler G."/>
            <person name="Dacks J.B."/>
            <person name="Delwiche C.F."/>
            <person name="Dyhrman S.T."/>
            <person name="Glockner G."/>
            <person name="John U."/>
            <person name="Richards T."/>
            <person name="Worden A.Z."/>
            <person name="Zhang X."/>
            <person name="Grigoriev I.V."/>
            <person name="Allen A.E."/>
            <person name="Bidle K."/>
            <person name="Borodovsky M."/>
            <person name="Bowler C."/>
            <person name="Brownlee C."/>
            <person name="Cock J.M."/>
            <person name="Elias M."/>
            <person name="Gladyshev V.N."/>
            <person name="Groth M."/>
            <person name="Guda C."/>
            <person name="Hadaegh A."/>
            <person name="Iglesias-Rodriguez M.D."/>
            <person name="Jenkins J."/>
            <person name="Jones B.M."/>
            <person name="Lawson T."/>
            <person name="Leese F."/>
            <person name="Lindquist E."/>
            <person name="Lobanov A."/>
            <person name="Lomsadze A."/>
            <person name="Malik S.B."/>
            <person name="Marsh M.E."/>
            <person name="Mackinder L."/>
            <person name="Mock T."/>
            <person name="Mueller-Roeber B."/>
            <person name="Pagarete A."/>
            <person name="Parker M."/>
            <person name="Probert I."/>
            <person name="Quesneville H."/>
            <person name="Raines C."/>
            <person name="Rensing S.A."/>
            <person name="Riano-Pachon D.M."/>
            <person name="Richier S."/>
            <person name="Rokitta S."/>
            <person name="Shiraiwa Y."/>
            <person name="Soanes D.M."/>
            <person name="van der Giezen M."/>
            <person name="Wahlund T.M."/>
            <person name="Williams B."/>
            <person name="Wilson W."/>
            <person name="Wolfe G."/>
            <person name="Wurch L.L."/>
        </authorList>
    </citation>
    <scope>NUCLEOTIDE SEQUENCE</scope>
</reference>
<feature type="region of interest" description="Disordered" evidence="1">
    <location>
        <begin position="76"/>
        <end position="100"/>
    </location>
</feature>
<keyword evidence="3" id="KW-1185">Reference proteome</keyword>
<dbReference type="EnsemblProtists" id="EOD15585">
    <property type="protein sequence ID" value="EOD15585"/>
    <property type="gene ID" value="EMIHUDRAFT_459281"/>
</dbReference>
<reference evidence="2" key="2">
    <citation type="submission" date="2024-10" db="UniProtKB">
        <authorList>
            <consortium name="EnsemblProtists"/>
        </authorList>
    </citation>
    <scope>IDENTIFICATION</scope>
</reference>
<dbReference type="GeneID" id="17261733"/>
<dbReference type="KEGG" id="ehx:EMIHUDRAFT_459281"/>
<dbReference type="AlphaFoldDB" id="A0A0D3IWF0"/>
<name>A0A0D3IWF0_EMIH1</name>
<dbReference type="RefSeq" id="XP_005768014.1">
    <property type="nucleotide sequence ID" value="XM_005767957.1"/>
</dbReference>
<accession>A0A0D3IWF0</accession>
<dbReference type="PaxDb" id="2903-EOD15585"/>
<evidence type="ECO:0000313" key="2">
    <source>
        <dbReference type="EnsemblProtists" id="EOD15585"/>
    </source>
</evidence>